<dbReference type="InterPro" id="IPR011604">
    <property type="entry name" value="PDDEXK-like_dom_sf"/>
</dbReference>
<dbReference type="Proteomes" id="UP001432039">
    <property type="component" value="Chromosome"/>
</dbReference>
<protein>
    <submittedName>
        <fullName evidence="5">PD-(D/E)XK nuclease family protein</fullName>
    </submittedName>
</protein>
<organism evidence="5 6">
    <name type="scientific">Streptomyces virginiae</name>
    <name type="common">Streptomyces cinnamonensis</name>
    <dbReference type="NCBI Taxonomy" id="1961"/>
    <lineage>
        <taxon>Bacteria</taxon>
        <taxon>Bacillati</taxon>
        <taxon>Actinomycetota</taxon>
        <taxon>Actinomycetes</taxon>
        <taxon>Kitasatosporales</taxon>
        <taxon>Streptomycetaceae</taxon>
        <taxon>Streptomyces</taxon>
    </lineage>
</organism>
<sequence>MLQSLNAYAALDAIGEHSRVGDQARWPALVGPKDLLKVSASHVDQLARGCGMHGALKVRPQLKSAVWAQRYDNDQPFLLGLIRDLCFTFHGEPRAEEWEGLNDLLNKSLSRFALQPGLQKYIRTAVENYLECHDVIQQDLGPLRLKTCDPVVSVGPNNLLTVWAPVYESDSGTREVRRLRLGSARRSGAEIDPWTVVAAHVASLVRPVGDLRRIRVIEVGMGDGSVEVTFDGTPQEAVANYQSLAVPRILKIISADTYTPGYSCKDCKIAGCCDSIEKLDGFLGQSNPGAGTRSVSARDIETYETCPAQWHLSRSALLPRADTNGPASVRGISVHRLLAEAHSSSSRCTTEDLHDSLGRDANMSEGERFEVEPYLANHTVSCPVEDAVQVIGSEISIYGYDAQADVIVVTKPDMVYLDQNANLVIREIKTTKREIPVDEADAFDQFLAVAWLINLFGSGYRGPLRSEKARLELEVISPTESRVFAWDLGDQGLLRMARKEVLMRARGWHNDTTWEATPGKHCGWCPVQKWCPDAMAGEDSSP</sequence>
<evidence type="ECO:0000313" key="6">
    <source>
        <dbReference type="Proteomes" id="UP001432039"/>
    </source>
</evidence>
<proteinExistence type="predicted"/>
<keyword evidence="1" id="KW-0227">DNA damage</keyword>
<dbReference type="Gene3D" id="3.90.320.10">
    <property type="match status" value="1"/>
</dbReference>
<reference evidence="5" key="1">
    <citation type="submission" date="2022-10" db="EMBL/GenBank/DDBJ databases">
        <title>The complete genomes of actinobacterial strains from the NBC collection.</title>
        <authorList>
            <person name="Joergensen T.S."/>
            <person name="Alvarez Arevalo M."/>
            <person name="Sterndorff E.B."/>
            <person name="Faurdal D."/>
            <person name="Vuksanovic O."/>
            <person name="Mourched A.-S."/>
            <person name="Charusanti P."/>
            <person name="Shaw S."/>
            <person name="Blin K."/>
            <person name="Weber T."/>
        </authorList>
    </citation>
    <scope>NUCLEOTIDE SEQUENCE</scope>
    <source>
        <strain evidence="5">NBC_00248</strain>
    </source>
</reference>
<keyword evidence="2" id="KW-0547">Nucleotide-binding</keyword>
<accession>A0ABZ1TC68</accession>
<evidence type="ECO:0000313" key="5">
    <source>
        <dbReference type="EMBL" id="WUQ13397.1"/>
    </source>
</evidence>
<evidence type="ECO:0000256" key="3">
    <source>
        <dbReference type="ARBA" id="ARBA00023204"/>
    </source>
</evidence>
<feature type="domain" description="PD-(D/E)XK endonuclease-like" evidence="4">
    <location>
        <begin position="295"/>
        <end position="532"/>
    </location>
</feature>
<keyword evidence="6" id="KW-1185">Reference proteome</keyword>
<evidence type="ECO:0000259" key="4">
    <source>
        <dbReference type="Pfam" id="PF12705"/>
    </source>
</evidence>
<dbReference type="InterPro" id="IPR038726">
    <property type="entry name" value="PDDEXK_AddAB-type"/>
</dbReference>
<dbReference type="Pfam" id="PF12705">
    <property type="entry name" value="PDDEXK_1"/>
    <property type="match status" value="1"/>
</dbReference>
<keyword evidence="2" id="KW-0347">Helicase</keyword>
<keyword evidence="2" id="KW-0378">Hydrolase</keyword>
<dbReference type="RefSeq" id="WP_328962370.1">
    <property type="nucleotide sequence ID" value="NZ_CP108090.1"/>
</dbReference>
<gene>
    <name evidence="5" type="ORF">OG517_19210</name>
</gene>
<evidence type="ECO:0000256" key="1">
    <source>
        <dbReference type="ARBA" id="ARBA00022763"/>
    </source>
</evidence>
<evidence type="ECO:0000256" key="2">
    <source>
        <dbReference type="ARBA" id="ARBA00022806"/>
    </source>
</evidence>
<keyword evidence="3" id="KW-0234">DNA repair</keyword>
<dbReference type="EMBL" id="CP108090">
    <property type="protein sequence ID" value="WUQ13397.1"/>
    <property type="molecule type" value="Genomic_DNA"/>
</dbReference>
<name>A0ABZ1TC68_STRVG</name>
<keyword evidence="2" id="KW-0067">ATP-binding</keyword>